<evidence type="ECO:0000259" key="3">
    <source>
        <dbReference type="PROSITE" id="PS50943"/>
    </source>
</evidence>
<dbReference type="AlphaFoldDB" id="A0A1Q6DTN7"/>
<proteinExistence type="predicted"/>
<dbReference type="Pfam" id="PF01381">
    <property type="entry name" value="HTH_3"/>
    <property type="match status" value="1"/>
</dbReference>
<keyword evidence="5" id="KW-1185">Reference proteome</keyword>
<comment type="caution">
    <text evidence="4">The sequence shown here is derived from an EMBL/GenBank/DDBJ whole genome shotgun (WGS) entry which is preliminary data.</text>
</comment>
<dbReference type="SMART" id="SM00530">
    <property type="entry name" value="HTH_XRE"/>
    <property type="match status" value="1"/>
</dbReference>
<evidence type="ECO:0000256" key="1">
    <source>
        <dbReference type="ARBA" id="ARBA00023125"/>
    </source>
</evidence>
<dbReference type="InterPro" id="IPR001387">
    <property type="entry name" value="Cro/C1-type_HTH"/>
</dbReference>
<dbReference type="EMBL" id="MSDW01000001">
    <property type="protein sequence ID" value="OKY77707.1"/>
    <property type="molecule type" value="Genomic_DNA"/>
</dbReference>
<dbReference type="PROSITE" id="PS50943">
    <property type="entry name" value="HTH_CROC1"/>
    <property type="match status" value="1"/>
</dbReference>
<feature type="domain" description="HTH cro/C1-type" evidence="3">
    <location>
        <begin position="83"/>
        <end position="134"/>
    </location>
</feature>
<dbReference type="Gene3D" id="1.10.260.40">
    <property type="entry name" value="lambda repressor-like DNA-binding domains"/>
    <property type="match status" value="1"/>
</dbReference>
<dbReference type="InParanoid" id="A0A1Q6DTN7"/>
<feature type="compositionally biased region" description="Basic residues" evidence="2">
    <location>
        <begin position="45"/>
        <end position="62"/>
    </location>
</feature>
<organism evidence="4 5">
    <name type="scientific">Methanohalarchaeum thermophilum</name>
    <dbReference type="NCBI Taxonomy" id="1903181"/>
    <lineage>
        <taxon>Archaea</taxon>
        <taxon>Methanobacteriati</taxon>
        <taxon>Methanobacteriota</taxon>
        <taxon>Methanonatronarchaeia</taxon>
        <taxon>Methanonatronarchaeales</taxon>
        <taxon>Methanonatronarchaeaceae</taxon>
        <taxon>Candidatus Methanohalarchaeum</taxon>
    </lineage>
</organism>
<dbReference type="PANTHER" id="PTHR10245">
    <property type="entry name" value="ENDOTHELIAL DIFFERENTIATION-RELATED FACTOR 1 MULTIPROTEIN BRIDGING FACTOR 1"/>
    <property type="match status" value="1"/>
</dbReference>
<dbReference type="STRING" id="1903181.BTN85_0175"/>
<feature type="region of interest" description="Disordered" evidence="2">
    <location>
        <begin position="37"/>
        <end position="69"/>
    </location>
</feature>
<keyword evidence="1" id="KW-0238">DNA-binding</keyword>
<dbReference type="PANTHER" id="PTHR10245:SF15">
    <property type="entry name" value="ENDOTHELIAL DIFFERENTIATION-RELATED FACTOR 1"/>
    <property type="match status" value="1"/>
</dbReference>
<dbReference type="InterPro" id="IPR004451">
    <property type="entry name" value="MJ0586"/>
</dbReference>
<dbReference type="NCBIfam" id="TIGR00270">
    <property type="entry name" value="multiprotein bridging factor aMBF1"/>
    <property type="match status" value="1"/>
</dbReference>
<sequence>MHCEICGKKIDNAVRVEIDGSEMNVCQQCKSLGTRVKSEKEKKAEQKKKQRTTVAKKKTSKSKSRESIYDEMEELSGDYSQKIRAAREESDLTQEKLAKEINVKKSLIGKFERGEKLPEEEVVKKLEDYFDIDLKD</sequence>
<name>A0A1Q6DTN7_METT1</name>
<protein>
    <submittedName>
        <fullName evidence="4">Ribosome-binding protein aMBF1 translation factor containing Zn-ribbon and HTH domain</fullName>
    </submittedName>
</protein>
<dbReference type="Proteomes" id="UP000185744">
    <property type="component" value="Unassembled WGS sequence"/>
</dbReference>
<dbReference type="CDD" id="cd00093">
    <property type="entry name" value="HTH_XRE"/>
    <property type="match status" value="1"/>
</dbReference>
<dbReference type="FunCoup" id="A0A1Q6DTN7">
    <property type="interactions" value="6"/>
</dbReference>
<evidence type="ECO:0000256" key="2">
    <source>
        <dbReference type="SAM" id="MobiDB-lite"/>
    </source>
</evidence>
<evidence type="ECO:0000313" key="5">
    <source>
        <dbReference type="Proteomes" id="UP000185744"/>
    </source>
</evidence>
<evidence type="ECO:0000313" key="4">
    <source>
        <dbReference type="EMBL" id="OKY77707.1"/>
    </source>
</evidence>
<dbReference type="GO" id="GO:0003677">
    <property type="term" value="F:DNA binding"/>
    <property type="evidence" value="ECO:0007669"/>
    <property type="project" value="UniProtKB-KW"/>
</dbReference>
<reference evidence="4" key="1">
    <citation type="submission" date="2016-12" db="EMBL/GenBank/DDBJ databases">
        <title>Discovery of methanogenic haloarchaea.</title>
        <authorList>
            <person name="Sorokin D.Y."/>
            <person name="Makarova K.S."/>
            <person name="Abbas B."/>
            <person name="Ferrer M."/>
            <person name="Golyshin P.N."/>
        </authorList>
    </citation>
    <scope>NUCLEOTIDE SEQUENCE [LARGE SCALE GENOMIC DNA]</scope>
    <source>
        <strain evidence="4">HMET1</strain>
    </source>
</reference>
<gene>
    <name evidence="4" type="ORF">BTN85_0175</name>
</gene>
<dbReference type="InterPro" id="IPR010982">
    <property type="entry name" value="Lambda_DNA-bd_dom_sf"/>
</dbReference>
<dbReference type="SUPFAM" id="SSF47413">
    <property type="entry name" value="lambda repressor-like DNA-binding domains"/>
    <property type="match status" value="1"/>
</dbReference>
<accession>A0A1Q6DTN7</accession>